<sequence length="206" mass="21844">MKIAITQFLTLDGVSQGPGSAAEDSSGGFDRGGWFVPYIDEAFVREASDWLDLADGLLLGRRTYEAFARDWPGIAEPDPFTARMNSLPKYVVSSTLERGDWSPTTVLGEDFAEALTALKAGPGREVQVHGSAQLAAALLDLGLVDTLRLAVAPVIVGKGRRLLTGRVDAGLRLAGQRTTPSGITILEYEVTGPAPLADYEGVPQSA</sequence>
<keyword evidence="3" id="KW-1185">Reference proteome</keyword>
<dbReference type="Pfam" id="PF01872">
    <property type="entry name" value="RibD_C"/>
    <property type="match status" value="1"/>
</dbReference>
<dbReference type="InterPro" id="IPR002734">
    <property type="entry name" value="RibDG_C"/>
</dbReference>
<gene>
    <name evidence="2" type="ORF">GCM10009830_05480</name>
</gene>
<organism evidence="2 3">
    <name type="scientific">Glycomyces endophyticus</name>
    <dbReference type="NCBI Taxonomy" id="480996"/>
    <lineage>
        <taxon>Bacteria</taxon>
        <taxon>Bacillati</taxon>
        <taxon>Actinomycetota</taxon>
        <taxon>Actinomycetes</taxon>
        <taxon>Glycomycetales</taxon>
        <taxon>Glycomycetaceae</taxon>
        <taxon>Glycomyces</taxon>
    </lineage>
</organism>
<dbReference type="SUPFAM" id="SSF53597">
    <property type="entry name" value="Dihydrofolate reductase-like"/>
    <property type="match status" value="1"/>
</dbReference>
<reference evidence="2 3" key="1">
    <citation type="journal article" date="2019" name="Int. J. Syst. Evol. Microbiol.">
        <title>The Global Catalogue of Microorganisms (GCM) 10K type strain sequencing project: providing services to taxonomists for standard genome sequencing and annotation.</title>
        <authorList>
            <consortium name="The Broad Institute Genomics Platform"/>
            <consortium name="The Broad Institute Genome Sequencing Center for Infectious Disease"/>
            <person name="Wu L."/>
            <person name="Ma J."/>
        </authorList>
    </citation>
    <scope>NUCLEOTIDE SEQUENCE [LARGE SCALE GENOMIC DNA]</scope>
    <source>
        <strain evidence="2 3">JCM 16001</strain>
    </source>
</reference>
<evidence type="ECO:0000313" key="3">
    <source>
        <dbReference type="Proteomes" id="UP001499851"/>
    </source>
</evidence>
<dbReference type="RefSeq" id="WP_344481414.1">
    <property type="nucleotide sequence ID" value="NZ_BAAAQF010000002.1"/>
</dbReference>
<evidence type="ECO:0000313" key="2">
    <source>
        <dbReference type="EMBL" id="GAA1663043.1"/>
    </source>
</evidence>
<accession>A0ABN2G066</accession>
<dbReference type="Proteomes" id="UP001499851">
    <property type="component" value="Unassembled WGS sequence"/>
</dbReference>
<dbReference type="PANTHER" id="PTHR38011">
    <property type="entry name" value="DIHYDROFOLATE REDUCTASE FAMILY PROTEIN (AFU_ORTHOLOGUE AFUA_8G06820)"/>
    <property type="match status" value="1"/>
</dbReference>
<comment type="caution">
    <text evidence="2">The sequence shown here is derived from an EMBL/GenBank/DDBJ whole genome shotgun (WGS) entry which is preliminary data.</text>
</comment>
<dbReference type="PANTHER" id="PTHR38011:SF2">
    <property type="entry name" value="BIFUNCTIONAL DEAMINASE-REDUCTASE DOMAIN PROTEIN"/>
    <property type="match status" value="1"/>
</dbReference>
<name>A0ABN2G066_9ACTN</name>
<dbReference type="InterPro" id="IPR050765">
    <property type="entry name" value="Riboflavin_Biosynth_HTPR"/>
</dbReference>
<dbReference type="InterPro" id="IPR024072">
    <property type="entry name" value="DHFR-like_dom_sf"/>
</dbReference>
<proteinExistence type="predicted"/>
<dbReference type="EMBL" id="BAAAQF010000002">
    <property type="protein sequence ID" value="GAA1663043.1"/>
    <property type="molecule type" value="Genomic_DNA"/>
</dbReference>
<evidence type="ECO:0000259" key="1">
    <source>
        <dbReference type="Pfam" id="PF01872"/>
    </source>
</evidence>
<feature type="domain" description="Bacterial bifunctional deaminase-reductase C-terminal" evidence="1">
    <location>
        <begin position="2"/>
        <end position="183"/>
    </location>
</feature>
<protein>
    <submittedName>
        <fullName evidence="2">Dihydrofolate reductase family protein</fullName>
    </submittedName>
</protein>
<dbReference type="Gene3D" id="3.40.430.10">
    <property type="entry name" value="Dihydrofolate Reductase, subunit A"/>
    <property type="match status" value="1"/>
</dbReference>